<evidence type="ECO:0000313" key="3">
    <source>
        <dbReference type="Proteomes" id="UP001359559"/>
    </source>
</evidence>
<accession>A0AAN9JNK2</accession>
<sequence length="112" mass="12769">MFFFFVGGLEQQVRQVVKSGVGKCINCGSRLDLVDYDNVLKLFFVPVWRWQGKDPLLYCENCKFFPRAYSLPHSSGIGSPSPPAVPDALRCRFCDRIMEADFRFCPFCGSEL</sequence>
<comment type="caution">
    <text evidence="2">The sequence shown here is derived from an EMBL/GenBank/DDBJ whole genome shotgun (WGS) entry which is preliminary data.</text>
</comment>
<keyword evidence="3" id="KW-1185">Reference proteome</keyword>
<dbReference type="EMBL" id="JAYKXN010000003">
    <property type="protein sequence ID" value="KAK7301381.1"/>
    <property type="molecule type" value="Genomic_DNA"/>
</dbReference>
<dbReference type="Proteomes" id="UP001359559">
    <property type="component" value="Unassembled WGS sequence"/>
</dbReference>
<organism evidence="2 3">
    <name type="scientific">Clitoria ternatea</name>
    <name type="common">Butterfly pea</name>
    <dbReference type="NCBI Taxonomy" id="43366"/>
    <lineage>
        <taxon>Eukaryota</taxon>
        <taxon>Viridiplantae</taxon>
        <taxon>Streptophyta</taxon>
        <taxon>Embryophyta</taxon>
        <taxon>Tracheophyta</taxon>
        <taxon>Spermatophyta</taxon>
        <taxon>Magnoliopsida</taxon>
        <taxon>eudicotyledons</taxon>
        <taxon>Gunneridae</taxon>
        <taxon>Pentapetalae</taxon>
        <taxon>rosids</taxon>
        <taxon>fabids</taxon>
        <taxon>Fabales</taxon>
        <taxon>Fabaceae</taxon>
        <taxon>Papilionoideae</taxon>
        <taxon>50 kb inversion clade</taxon>
        <taxon>NPAAA clade</taxon>
        <taxon>indigoferoid/millettioid clade</taxon>
        <taxon>Phaseoleae</taxon>
        <taxon>Clitoria</taxon>
    </lineage>
</organism>
<name>A0AAN9JNK2_CLITE</name>
<dbReference type="AlphaFoldDB" id="A0AAN9JNK2"/>
<dbReference type="PANTHER" id="PTHR36718:SF1">
    <property type="entry name" value="DOUBLE ZINC RIBBON PROTEIN MJ0416"/>
    <property type="match status" value="1"/>
</dbReference>
<dbReference type="PANTHER" id="PTHR36718">
    <property type="entry name" value="OS05G0435400 PROTEIN"/>
    <property type="match status" value="1"/>
</dbReference>
<reference evidence="2 3" key="1">
    <citation type="submission" date="2024-01" db="EMBL/GenBank/DDBJ databases">
        <title>The genomes of 5 underutilized Papilionoideae crops provide insights into root nodulation and disease resistance.</title>
        <authorList>
            <person name="Yuan L."/>
        </authorList>
    </citation>
    <scope>NUCLEOTIDE SEQUENCE [LARGE SCALE GENOMIC DNA]</scope>
    <source>
        <strain evidence="2">LY-2023</strain>
        <tissue evidence="2">Leaf</tissue>
    </source>
</reference>
<proteinExistence type="predicted"/>
<dbReference type="InterPro" id="IPR031493">
    <property type="entry name" value="Zinc_ribbon_15"/>
</dbReference>
<protein>
    <recommendedName>
        <fullName evidence="1">Zinc-ribbon 15 domain-containing protein</fullName>
    </recommendedName>
</protein>
<evidence type="ECO:0000259" key="1">
    <source>
        <dbReference type="Pfam" id="PF17032"/>
    </source>
</evidence>
<evidence type="ECO:0000313" key="2">
    <source>
        <dbReference type="EMBL" id="KAK7301381.1"/>
    </source>
</evidence>
<dbReference type="InterPro" id="IPR053281">
    <property type="entry name" value="Double_zinc_ribbon"/>
</dbReference>
<feature type="domain" description="Zinc-ribbon 15" evidence="1">
    <location>
        <begin position="23"/>
        <end position="109"/>
    </location>
</feature>
<dbReference type="Pfam" id="PF17032">
    <property type="entry name" value="Zn_ribbon_15"/>
    <property type="match status" value="1"/>
</dbReference>
<gene>
    <name evidence="2" type="ORF">RJT34_12244</name>
</gene>